<dbReference type="Gene3D" id="1.10.3480.20">
    <property type="match status" value="1"/>
</dbReference>
<keyword evidence="3 12" id="KW-0031">Aminopeptidase</keyword>
<reference evidence="12 13" key="1">
    <citation type="submission" date="2018-04" db="EMBL/GenBank/DDBJ databases">
        <authorList>
            <person name="Zhang X."/>
            <person name="Yuan J."/>
            <person name="Li F."/>
            <person name="Xiang J."/>
        </authorList>
    </citation>
    <scope>NUCLEOTIDE SEQUENCE [LARGE SCALE GENOMIC DNA]</scope>
    <source>
        <tissue evidence="12">Muscle</tissue>
    </source>
</reference>
<dbReference type="AlphaFoldDB" id="A0A423SRS7"/>
<sequence>MKIDSRLSSHPIVKNVNTPDQINAMFDAISYRKGSSVLRMLEDFMGDSFQAGINAFLKKYAYANAVTKDLWTELTLSWEGNHPEEEKGDVGAIMDTWTRQMGYPVVNVVRSAPDTFTLTQERFLQDPTAEYDPSESEFGYRWDIPIGYITSHSPLKKTWHYLEQESVQIKVDPEVSWVKLNINQKGYYRVNYEPAMWDQLADLCAEQVLHPPDRANLYNDALALADAELLDYPVALNLTRSLAFETDYVPWTAVVGQLIEMEKLLLETIVNQPFSDYVLTLVEPIYSSLGWADTGDHLQKLLRTDVVSIACASGSKGCLQEAATELGSWINDSTYPLPLGTKRQVCEGE</sequence>
<gene>
    <name evidence="12" type="ORF">C7M84_015081</name>
</gene>
<evidence type="ECO:0000259" key="10">
    <source>
        <dbReference type="Pfam" id="PF01433"/>
    </source>
</evidence>
<dbReference type="Pfam" id="PF11838">
    <property type="entry name" value="ERAP1_C"/>
    <property type="match status" value="1"/>
</dbReference>
<dbReference type="InterPro" id="IPR024571">
    <property type="entry name" value="ERAP1-like_C_dom"/>
</dbReference>
<keyword evidence="13" id="KW-1185">Reference proteome</keyword>
<evidence type="ECO:0000256" key="9">
    <source>
        <dbReference type="ARBA" id="ARBA00023180"/>
    </source>
</evidence>
<dbReference type="Gene3D" id="2.60.40.1910">
    <property type="match status" value="1"/>
</dbReference>
<dbReference type="GO" id="GO:0006508">
    <property type="term" value="P:proteolysis"/>
    <property type="evidence" value="ECO:0007669"/>
    <property type="project" value="TreeGrafter"/>
</dbReference>
<dbReference type="InterPro" id="IPR050344">
    <property type="entry name" value="Peptidase_M1_aminopeptidases"/>
</dbReference>
<evidence type="ECO:0000256" key="5">
    <source>
        <dbReference type="ARBA" id="ARBA00022692"/>
    </source>
</evidence>
<dbReference type="FunFam" id="2.60.40.1910:FF:000003">
    <property type="entry name" value="Aminopeptidase"/>
    <property type="match status" value="1"/>
</dbReference>
<dbReference type="GO" id="GO:0070006">
    <property type="term" value="F:metalloaminopeptidase activity"/>
    <property type="evidence" value="ECO:0007669"/>
    <property type="project" value="TreeGrafter"/>
</dbReference>
<dbReference type="PANTHER" id="PTHR11533:SF276">
    <property type="entry name" value="GLUTAMYL AMINOPEPTIDASE"/>
    <property type="match status" value="1"/>
</dbReference>
<evidence type="ECO:0000256" key="4">
    <source>
        <dbReference type="ARBA" id="ARBA00022475"/>
    </source>
</evidence>
<reference evidence="12 13" key="2">
    <citation type="submission" date="2019-01" db="EMBL/GenBank/DDBJ databases">
        <title>The decoding of complex shrimp genome reveals the adaptation for benthos swimmer, frequently molting mechanism and breeding impact on genome.</title>
        <authorList>
            <person name="Sun Y."/>
            <person name="Gao Y."/>
            <person name="Yu Y."/>
        </authorList>
    </citation>
    <scope>NUCLEOTIDE SEQUENCE [LARGE SCALE GENOMIC DNA]</scope>
    <source>
        <tissue evidence="12">Muscle</tissue>
    </source>
</reference>
<keyword evidence="9" id="KW-0325">Glycoprotein</keyword>
<evidence type="ECO:0000256" key="2">
    <source>
        <dbReference type="ARBA" id="ARBA00010136"/>
    </source>
</evidence>
<dbReference type="SUPFAM" id="SSF55486">
    <property type="entry name" value="Metalloproteases ('zincins'), catalytic domain"/>
    <property type="match status" value="1"/>
</dbReference>
<comment type="similarity">
    <text evidence="2">Belongs to the peptidase M1 family.</text>
</comment>
<proteinExistence type="inferred from homology"/>
<feature type="domain" description="Peptidase M1 membrane alanine aminopeptidase" evidence="10">
    <location>
        <begin position="1"/>
        <end position="97"/>
    </location>
</feature>
<dbReference type="Proteomes" id="UP000283509">
    <property type="component" value="Unassembled WGS sequence"/>
</dbReference>
<dbReference type="GO" id="GO:0008270">
    <property type="term" value="F:zinc ion binding"/>
    <property type="evidence" value="ECO:0007669"/>
    <property type="project" value="InterPro"/>
</dbReference>
<accession>A0A423SRS7</accession>
<comment type="caution">
    <text evidence="12">The sequence shown here is derived from an EMBL/GenBank/DDBJ whole genome shotgun (WGS) entry which is preliminary data.</text>
</comment>
<dbReference type="GO" id="GO:0005615">
    <property type="term" value="C:extracellular space"/>
    <property type="evidence" value="ECO:0007669"/>
    <property type="project" value="TreeGrafter"/>
</dbReference>
<protein>
    <submittedName>
        <fullName evidence="12">Glutamyl aminopeptidase</fullName>
    </submittedName>
</protein>
<dbReference type="InterPro" id="IPR014782">
    <property type="entry name" value="Peptidase_M1_dom"/>
</dbReference>
<dbReference type="GO" id="GO:0005737">
    <property type="term" value="C:cytoplasm"/>
    <property type="evidence" value="ECO:0007669"/>
    <property type="project" value="TreeGrafter"/>
</dbReference>
<comment type="subcellular location">
    <subcellularLocation>
        <location evidence="1">Cell membrane</location>
        <topology evidence="1">Single-pass type II membrane protein</topology>
    </subcellularLocation>
</comment>
<organism evidence="12 13">
    <name type="scientific">Penaeus vannamei</name>
    <name type="common">Whiteleg shrimp</name>
    <name type="synonym">Litopenaeus vannamei</name>
    <dbReference type="NCBI Taxonomy" id="6689"/>
    <lineage>
        <taxon>Eukaryota</taxon>
        <taxon>Metazoa</taxon>
        <taxon>Ecdysozoa</taxon>
        <taxon>Arthropoda</taxon>
        <taxon>Crustacea</taxon>
        <taxon>Multicrustacea</taxon>
        <taxon>Malacostraca</taxon>
        <taxon>Eumalacostraca</taxon>
        <taxon>Eucarida</taxon>
        <taxon>Decapoda</taxon>
        <taxon>Dendrobranchiata</taxon>
        <taxon>Penaeoidea</taxon>
        <taxon>Penaeidae</taxon>
        <taxon>Penaeus</taxon>
    </lineage>
</organism>
<dbReference type="EMBL" id="QCYY01002879">
    <property type="protein sequence ID" value="ROT66889.1"/>
    <property type="molecule type" value="Genomic_DNA"/>
</dbReference>
<dbReference type="Pfam" id="PF01433">
    <property type="entry name" value="Peptidase_M1"/>
    <property type="match status" value="1"/>
</dbReference>
<evidence type="ECO:0000259" key="11">
    <source>
        <dbReference type="Pfam" id="PF11838"/>
    </source>
</evidence>
<keyword evidence="8" id="KW-1015">Disulfide bond</keyword>
<keyword evidence="3 12" id="KW-0645">Protease</keyword>
<keyword evidence="5" id="KW-0812">Transmembrane</keyword>
<evidence type="ECO:0000313" key="13">
    <source>
        <dbReference type="Proteomes" id="UP000283509"/>
    </source>
</evidence>
<keyword evidence="6" id="KW-1133">Transmembrane helix</keyword>
<evidence type="ECO:0000256" key="6">
    <source>
        <dbReference type="ARBA" id="ARBA00022989"/>
    </source>
</evidence>
<keyword evidence="7" id="KW-0472">Membrane</keyword>
<name>A0A423SRS7_PENVA</name>
<dbReference type="InterPro" id="IPR027268">
    <property type="entry name" value="Peptidase_M4/M1_CTD_sf"/>
</dbReference>
<evidence type="ECO:0000256" key="3">
    <source>
        <dbReference type="ARBA" id="ARBA00022438"/>
    </source>
</evidence>
<dbReference type="GO" id="GO:0005886">
    <property type="term" value="C:plasma membrane"/>
    <property type="evidence" value="ECO:0007669"/>
    <property type="project" value="UniProtKB-SubCell"/>
</dbReference>
<feature type="domain" description="ERAP1-like C-terminal" evidence="11">
    <location>
        <begin position="177"/>
        <end position="333"/>
    </location>
</feature>
<dbReference type="PANTHER" id="PTHR11533">
    <property type="entry name" value="PROTEASE M1 ZINC METALLOPROTEASE"/>
    <property type="match status" value="1"/>
</dbReference>
<dbReference type="GO" id="GO:0043171">
    <property type="term" value="P:peptide catabolic process"/>
    <property type="evidence" value="ECO:0007669"/>
    <property type="project" value="TreeGrafter"/>
</dbReference>
<dbReference type="GO" id="GO:0042277">
    <property type="term" value="F:peptide binding"/>
    <property type="evidence" value="ECO:0007669"/>
    <property type="project" value="TreeGrafter"/>
</dbReference>
<dbReference type="STRING" id="6689.A0A423SRS7"/>
<evidence type="ECO:0000313" key="12">
    <source>
        <dbReference type="EMBL" id="ROT66889.1"/>
    </source>
</evidence>
<dbReference type="OrthoDB" id="510539at2759"/>
<dbReference type="Gene3D" id="1.10.390.10">
    <property type="entry name" value="Neutral Protease Domain 2"/>
    <property type="match status" value="1"/>
</dbReference>
<evidence type="ECO:0000256" key="1">
    <source>
        <dbReference type="ARBA" id="ARBA00004401"/>
    </source>
</evidence>
<keyword evidence="4" id="KW-1003">Cell membrane</keyword>
<evidence type="ECO:0000256" key="7">
    <source>
        <dbReference type="ARBA" id="ARBA00023136"/>
    </source>
</evidence>
<keyword evidence="3 12" id="KW-0378">Hydrolase</keyword>
<evidence type="ECO:0000256" key="8">
    <source>
        <dbReference type="ARBA" id="ARBA00023157"/>
    </source>
</evidence>